<dbReference type="GO" id="GO:0004467">
    <property type="term" value="F:long-chain fatty acid-CoA ligase activity"/>
    <property type="evidence" value="ECO:0007669"/>
    <property type="project" value="TreeGrafter"/>
</dbReference>
<evidence type="ECO:0000256" key="1">
    <source>
        <dbReference type="ARBA" id="ARBA00004275"/>
    </source>
</evidence>
<dbReference type="GO" id="GO:0046949">
    <property type="term" value="P:fatty-acyl-CoA biosynthetic process"/>
    <property type="evidence" value="ECO:0007669"/>
    <property type="project" value="TreeGrafter"/>
</dbReference>
<dbReference type="Gene3D" id="3.30.300.30">
    <property type="match status" value="1"/>
</dbReference>
<feature type="non-terminal residue" evidence="6">
    <location>
        <position position="1"/>
    </location>
</feature>
<dbReference type="Proteomes" id="UP001497623">
    <property type="component" value="Unassembled WGS sequence"/>
</dbReference>
<organism evidence="6 7">
    <name type="scientific">Meganyctiphanes norvegica</name>
    <name type="common">Northern krill</name>
    <name type="synonym">Thysanopoda norvegica</name>
    <dbReference type="NCBI Taxonomy" id="48144"/>
    <lineage>
        <taxon>Eukaryota</taxon>
        <taxon>Metazoa</taxon>
        <taxon>Ecdysozoa</taxon>
        <taxon>Arthropoda</taxon>
        <taxon>Crustacea</taxon>
        <taxon>Multicrustacea</taxon>
        <taxon>Malacostraca</taxon>
        <taxon>Eumalacostraca</taxon>
        <taxon>Eucarida</taxon>
        <taxon>Euphausiacea</taxon>
        <taxon>Euphausiidae</taxon>
        <taxon>Meganyctiphanes</taxon>
    </lineage>
</organism>
<evidence type="ECO:0000259" key="5">
    <source>
        <dbReference type="Pfam" id="PF13193"/>
    </source>
</evidence>
<dbReference type="PANTHER" id="PTHR24096">
    <property type="entry name" value="LONG-CHAIN-FATTY-ACID--COA LIGASE"/>
    <property type="match status" value="1"/>
</dbReference>
<gene>
    <name evidence="6" type="ORF">MNOR_LOCUS2955</name>
</gene>
<evidence type="ECO:0000256" key="2">
    <source>
        <dbReference type="ARBA" id="ARBA00006432"/>
    </source>
</evidence>
<name>A0AAV2PTG5_MEGNR</name>
<dbReference type="PROSITE" id="PS00455">
    <property type="entry name" value="AMP_BINDING"/>
    <property type="match status" value="1"/>
</dbReference>
<sequence>GEVARQLVDSGAVAVVVHPLLEEAVTGAVGTLKRPIKVFVTGENDHGLPDLTQVVQDKNIPFCDVFTPGPEDMSVLPYSSGTTGPPKGVWISHDAIRANMGMVLNGQVWPYIPTTASSQETVMGLMPFFHAWGMYTVLACSLAHGAKIVTLPKFIPEFFMDIIKDHKIGVLHLVPSLLLFLVGHPMVKPEDLASLRVAMCSAAPVPAPAATALKAKAPNKNLLFQEAYGMTETMPSHWTPAVGGPIGSSGVLLPNAKSNVVSLEDGSILGPGQPGELWTKTPSVMSRYHNNEAATLETLPGDGWLRTGDVAMYDEVGFFYIVDRIKELIKVKGMQVSPSELESELLQHPGVGEVGVVGVPDDRAGELPRAYVIRRDPGVTEQQLIEFMSNRVAPHKRLAAGVRFVESLPKNQTGKLVRQTLKEMAMQD</sequence>
<dbReference type="FunFam" id="3.30.300.30:FF:000007">
    <property type="entry name" value="4-coumarate--CoA ligase 2"/>
    <property type="match status" value="1"/>
</dbReference>
<dbReference type="Pfam" id="PF00501">
    <property type="entry name" value="AMP-binding"/>
    <property type="match status" value="1"/>
</dbReference>
<dbReference type="Gene3D" id="3.40.50.980">
    <property type="match status" value="2"/>
</dbReference>
<evidence type="ECO:0000313" key="6">
    <source>
        <dbReference type="EMBL" id="CAL4062940.1"/>
    </source>
</evidence>
<proteinExistence type="inferred from homology"/>
<dbReference type="InterPro" id="IPR000873">
    <property type="entry name" value="AMP-dep_synth/lig_dom"/>
</dbReference>
<evidence type="ECO:0000259" key="4">
    <source>
        <dbReference type="Pfam" id="PF00501"/>
    </source>
</evidence>
<dbReference type="PANTHER" id="PTHR24096:SF394">
    <property type="entry name" value="LUCIFERIN 4-MONOOXYGENASE"/>
    <property type="match status" value="1"/>
</dbReference>
<feature type="domain" description="AMP-binding enzyme C-terminal" evidence="5">
    <location>
        <begin position="340"/>
        <end position="415"/>
    </location>
</feature>
<dbReference type="Pfam" id="PF13193">
    <property type="entry name" value="AMP-binding_C"/>
    <property type="match status" value="1"/>
</dbReference>
<keyword evidence="7" id="KW-1185">Reference proteome</keyword>
<evidence type="ECO:0000313" key="7">
    <source>
        <dbReference type="Proteomes" id="UP001497623"/>
    </source>
</evidence>
<dbReference type="InterPro" id="IPR020845">
    <property type="entry name" value="AMP-binding_CS"/>
</dbReference>
<dbReference type="Gene3D" id="2.30.38.10">
    <property type="entry name" value="Luciferase, Domain 3"/>
    <property type="match status" value="1"/>
</dbReference>
<dbReference type="SUPFAM" id="SSF56801">
    <property type="entry name" value="Acetyl-CoA synthetase-like"/>
    <property type="match status" value="1"/>
</dbReference>
<comment type="caution">
    <text evidence="6">The sequence shown here is derived from an EMBL/GenBank/DDBJ whole genome shotgun (WGS) entry which is preliminary data.</text>
</comment>
<comment type="similarity">
    <text evidence="2">Belongs to the ATP-dependent AMP-binding enzyme family.</text>
</comment>
<reference evidence="6 7" key="1">
    <citation type="submission" date="2024-05" db="EMBL/GenBank/DDBJ databases">
        <authorList>
            <person name="Wallberg A."/>
        </authorList>
    </citation>
    <scope>NUCLEOTIDE SEQUENCE [LARGE SCALE GENOMIC DNA]</scope>
</reference>
<dbReference type="GO" id="GO:0005777">
    <property type="term" value="C:peroxisome"/>
    <property type="evidence" value="ECO:0007669"/>
    <property type="project" value="UniProtKB-SubCell"/>
</dbReference>
<keyword evidence="3" id="KW-0576">Peroxisome</keyword>
<evidence type="ECO:0008006" key="8">
    <source>
        <dbReference type="Google" id="ProtNLM"/>
    </source>
</evidence>
<evidence type="ECO:0000256" key="3">
    <source>
        <dbReference type="ARBA" id="ARBA00023140"/>
    </source>
</evidence>
<dbReference type="InterPro" id="IPR045851">
    <property type="entry name" value="AMP-bd_C_sf"/>
</dbReference>
<protein>
    <recommendedName>
        <fullName evidence="8">4-coumarate--CoA ligase</fullName>
    </recommendedName>
</protein>
<accession>A0AAV2PTG5</accession>
<dbReference type="AlphaFoldDB" id="A0AAV2PTG5"/>
<feature type="domain" description="AMP-dependent synthetase/ligase" evidence="4">
    <location>
        <begin position="2"/>
        <end position="289"/>
    </location>
</feature>
<dbReference type="InterPro" id="IPR025110">
    <property type="entry name" value="AMP-bd_C"/>
</dbReference>
<dbReference type="EMBL" id="CAXKWB010000961">
    <property type="protein sequence ID" value="CAL4062940.1"/>
    <property type="molecule type" value="Genomic_DNA"/>
</dbReference>
<comment type="subcellular location">
    <subcellularLocation>
        <location evidence="1">Peroxisome</location>
    </subcellularLocation>
</comment>